<evidence type="ECO:0000256" key="1">
    <source>
        <dbReference type="ARBA" id="ARBA00005854"/>
    </source>
</evidence>
<accession>A0A290Z600</accession>
<dbReference type="PANTHER" id="PTHR10996">
    <property type="entry name" value="2-HYDROXYACID DEHYDROGENASE-RELATED"/>
    <property type="match status" value="1"/>
</dbReference>
<dbReference type="Pfam" id="PF02826">
    <property type="entry name" value="2-Hacid_dh_C"/>
    <property type="match status" value="1"/>
</dbReference>
<dbReference type="CDD" id="cd12167">
    <property type="entry name" value="2-Hacid_dh_8"/>
    <property type="match status" value="1"/>
</dbReference>
<dbReference type="GO" id="GO:0030267">
    <property type="term" value="F:glyoxylate reductase (NADPH) activity"/>
    <property type="evidence" value="ECO:0007669"/>
    <property type="project" value="TreeGrafter"/>
</dbReference>
<dbReference type="GO" id="GO:0016618">
    <property type="term" value="F:hydroxypyruvate reductase [NAD(P)H] activity"/>
    <property type="evidence" value="ECO:0007669"/>
    <property type="project" value="TreeGrafter"/>
</dbReference>
<dbReference type="Proteomes" id="UP000218505">
    <property type="component" value="Chromosome"/>
</dbReference>
<protein>
    <submittedName>
        <fullName evidence="7">Hydroxyacid dehydrogenase</fullName>
    </submittedName>
</protein>
<reference evidence="7" key="1">
    <citation type="submission" date="2017-09" db="EMBL/GenBank/DDBJ databases">
        <title>Complete Genome Sequence of ansamitocin-producing Bacterium Actinosynnema pretiosum X47.</title>
        <authorList>
            <person name="Cao G."/>
            <person name="Zong G."/>
            <person name="Zhong C."/>
            <person name="Fu J."/>
        </authorList>
    </citation>
    <scope>NUCLEOTIDE SEQUENCE [LARGE SCALE GENOMIC DNA]</scope>
    <source>
        <strain evidence="7">X47</strain>
    </source>
</reference>
<dbReference type="InterPro" id="IPR029753">
    <property type="entry name" value="D-isomer_DH_CS"/>
</dbReference>
<dbReference type="InterPro" id="IPR050223">
    <property type="entry name" value="D-isomer_2-hydroxyacid_DH"/>
</dbReference>
<comment type="similarity">
    <text evidence="1 4">Belongs to the D-isomer specific 2-hydroxyacid dehydrogenase family.</text>
</comment>
<dbReference type="EMBL" id="CP023445">
    <property type="protein sequence ID" value="ATE54393.1"/>
    <property type="molecule type" value="Genomic_DNA"/>
</dbReference>
<dbReference type="AlphaFoldDB" id="A0A290Z600"/>
<keyword evidence="3" id="KW-0520">NAD</keyword>
<evidence type="ECO:0000313" key="7">
    <source>
        <dbReference type="EMBL" id="ATE54393.1"/>
    </source>
</evidence>
<dbReference type="GO" id="GO:0005829">
    <property type="term" value="C:cytosol"/>
    <property type="evidence" value="ECO:0007669"/>
    <property type="project" value="TreeGrafter"/>
</dbReference>
<feature type="domain" description="D-isomer specific 2-hydroxyacid dehydrogenase catalytic" evidence="5">
    <location>
        <begin position="23"/>
        <end position="317"/>
    </location>
</feature>
<evidence type="ECO:0000313" key="8">
    <source>
        <dbReference type="Proteomes" id="UP000218505"/>
    </source>
</evidence>
<evidence type="ECO:0000256" key="4">
    <source>
        <dbReference type="RuleBase" id="RU003719"/>
    </source>
</evidence>
<gene>
    <name evidence="7" type="ORF">CNX65_14735</name>
</gene>
<evidence type="ECO:0000256" key="3">
    <source>
        <dbReference type="ARBA" id="ARBA00023027"/>
    </source>
</evidence>
<dbReference type="KEGG" id="apre:CNX65_14735"/>
<dbReference type="GO" id="GO:0051287">
    <property type="term" value="F:NAD binding"/>
    <property type="evidence" value="ECO:0007669"/>
    <property type="project" value="InterPro"/>
</dbReference>
<dbReference type="SUPFAM" id="SSF51735">
    <property type="entry name" value="NAD(P)-binding Rossmann-fold domains"/>
    <property type="match status" value="1"/>
</dbReference>
<dbReference type="InterPro" id="IPR006140">
    <property type="entry name" value="D-isomer_DH_NAD-bd"/>
</dbReference>
<evidence type="ECO:0000259" key="6">
    <source>
        <dbReference type="Pfam" id="PF02826"/>
    </source>
</evidence>
<keyword evidence="2 4" id="KW-0560">Oxidoreductase</keyword>
<dbReference type="PROSITE" id="PS00670">
    <property type="entry name" value="D_2_HYDROXYACID_DH_2"/>
    <property type="match status" value="1"/>
</dbReference>
<dbReference type="PANTHER" id="PTHR10996:SF178">
    <property type="entry name" value="2-HYDROXYACID DEHYDROGENASE YGL185C-RELATED"/>
    <property type="match status" value="1"/>
</dbReference>
<dbReference type="InterPro" id="IPR036291">
    <property type="entry name" value="NAD(P)-bd_dom_sf"/>
</dbReference>
<sequence>MDGPTFRTQFHAPQLRRLGELAQAADPVCVDELDSPDARRALRGAEVLLTSWGCPVLTAGRLAAAPELRAVFHCAGTVRPLVSETLWQRGILVTTAADDNAVPVAEYTLAAIVFAGKKAPFLAQDARRHRADWSYRGARGELSNRGRVIGLVGFSRVGRRVAAMLRALEVRVLVADPHADAAEVRAAGAELVPLPDLLRACDVLSLHLPALPSTGNLIGQRELALLRDGATVINTARGAVLDTAALERECARGRLDAILDVTEPEPLPAASVLYDLPNVMITPHVAGSLGSEARRMSDSALEELARYLDGRPPRSPVTAERLRVSA</sequence>
<proteinExistence type="inferred from homology"/>
<dbReference type="Gene3D" id="3.40.50.720">
    <property type="entry name" value="NAD(P)-binding Rossmann-like Domain"/>
    <property type="match status" value="2"/>
</dbReference>
<dbReference type="SUPFAM" id="SSF52283">
    <property type="entry name" value="Formate/glycerate dehydrogenase catalytic domain-like"/>
    <property type="match status" value="1"/>
</dbReference>
<evidence type="ECO:0000259" key="5">
    <source>
        <dbReference type="Pfam" id="PF00389"/>
    </source>
</evidence>
<keyword evidence="8" id="KW-1185">Reference proteome</keyword>
<name>A0A290Z600_9PSEU</name>
<dbReference type="InterPro" id="IPR006139">
    <property type="entry name" value="D-isomer_2_OHA_DH_cat_dom"/>
</dbReference>
<organism evidence="7 8">
    <name type="scientific">Actinosynnema pretiosum</name>
    <dbReference type="NCBI Taxonomy" id="42197"/>
    <lineage>
        <taxon>Bacteria</taxon>
        <taxon>Bacillati</taxon>
        <taxon>Actinomycetota</taxon>
        <taxon>Actinomycetes</taxon>
        <taxon>Pseudonocardiales</taxon>
        <taxon>Pseudonocardiaceae</taxon>
        <taxon>Actinosynnema</taxon>
    </lineage>
</organism>
<dbReference type="Pfam" id="PF00389">
    <property type="entry name" value="2-Hacid_dh"/>
    <property type="match status" value="1"/>
</dbReference>
<feature type="domain" description="D-isomer specific 2-hydroxyacid dehydrogenase NAD-binding" evidence="6">
    <location>
        <begin position="126"/>
        <end position="286"/>
    </location>
</feature>
<evidence type="ECO:0000256" key="2">
    <source>
        <dbReference type="ARBA" id="ARBA00023002"/>
    </source>
</evidence>